<keyword evidence="6 9" id="KW-0472">Membrane</keyword>
<proteinExistence type="inferred from homology"/>
<evidence type="ECO:0000256" key="9">
    <source>
        <dbReference type="SAM" id="Phobius"/>
    </source>
</evidence>
<feature type="transmembrane region" description="Helical" evidence="9">
    <location>
        <begin position="767"/>
        <end position="787"/>
    </location>
</feature>
<evidence type="ECO:0000256" key="4">
    <source>
        <dbReference type="ARBA" id="ARBA00022692"/>
    </source>
</evidence>
<evidence type="ECO:0000256" key="3">
    <source>
        <dbReference type="ARBA" id="ARBA00022475"/>
    </source>
</evidence>
<dbReference type="EMBL" id="CMVM020000017">
    <property type="status" value="NOT_ANNOTATED_CDS"/>
    <property type="molecule type" value="Genomic_DNA"/>
</dbReference>
<feature type="transmembrane region" description="Helical" evidence="9">
    <location>
        <begin position="475"/>
        <end position="504"/>
    </location>
</feature>
<evidence type="ECO:0000256" key="8">
    <source>
        <dbReference type="SAM" id="MobiDB-lite"/>
    </source>
</evidence>
<dbReference type="PANTHER" id="PTHR10796:SF90">
    <property type="entry name" value="SSD DOMAIN-CONTAINING PROTEIN"/>
    <property type="match status" value="1"/>
</dbReference>
<feature type="compositionally biased region" description="Basic and acidic residues" evidence="8">
    <location>
        <begin position="976"/>
        <end position="990"/>
    </location>
</feature>
<feature type="domain" description="SSD" evidence="10">
    <location>
        <begin position="373"/>
        <end position="503"/>
    </location>
</feature>
<dbReference type="GO" id="GO:0030659">
    <property type="term" value="C:cytoplasmic vesicle membrane"/>
    <property type="evidence" value="ECO:0007669"/>
    <property type="project" value="TreeGrafter"/>
</dbReference>
<dbReference type="Proteomes" id="UP000024404">
    <property type="component" value="Unassembled WGS sequence"/>
</dbReference>
<accession>A0A8R1XT12</accession>
<dbReference type="InterPro" id="IPR048634">
    <property type="entry name" value="SecD_SecF_C"/>
</dbReference>
<evidence type="ECO:0000313" key="11">
    <source>
        <dbReference type="EnsemblMetazoa" id="OVOC41.1"/>
    </source>
</evidence>
<keyword evidence="5 9" id="KW-1133">Transmembrane helix</keyword>
<reference evidence="11" key="2">
    <citation type="submission" date="2022-06" db="UniProtKB">
        <authorList>
            <consortium name="EnsemblMetazoa"/>
        </authorList>
    </citation>
    <scope>IDENTIFICATION</scope>
</reference>
<feature type="transmembrane region" description="Helical" evidence="9">
    <location>
        <begin position="542"/>
        <end position="562"/>
    </location>
</feature>
<keyword evidence="12" id="KW-1185">Reference proteome</keyword>
<feature type="transmembrane region" description="Helical" evidence="9">
    <location>
        <begin position="376"/>
        <end position="399"/>
    </location>
</feature>
<evidence type="ECO:0000256" key="1">
    <source>
        <dbReference type="ARBA" id="ARBA00004651"/>
    </source>
</evidence>
<evidence type="ECO:0000256" key="5">
    <source>
        <dbReference type="ARBA" id="ARBA00022989"/>
    </source>
</evidence>
<reference evidence="12" key="1">
    <citation type="submission" date="2013-10" db="EMBL/GenBank/DDBJ databases">
        <title>Genome sequencing of Onchocerca volvulus.</title>
        <authorList>
            <person name="Cotton J."/>
            <person name="Tsai J."/>
            <person name="Stanley E."/>
            <person name="Tracey A."/>
            <person name="Holroyd N."/>
            <person name="Lustigman S."/>
            <person name="Berriman M."/>
        </authorList>
    </citation>
    <scope>NUCLEOTIDE SEQUENCE</scope>
</reference>
<dbReference type="FunFam" id="1.20.1640.10:FF:000013">
    <property type="entry name" value="PaTched Related family"/>
    <property type="match status" value="1"/>
</dbReference>
<comment type="similarity">
    <text evidence="2">Belongs to the patched family.</text>
</comment>
<dbReference type="Pfam" id="PF02460">
    <property type="entry name" value="Patched"/>
    <property type="match status" value="1"/>
</dbReference>
<evidence type="ECO:0000256" key="2">
    <source>
        <dbReference type="ARBA" id="ARBA00005585"/>
    </source>
</evidence>
<name>A0A8R1XT12_ONCVO</name>
<dbReference type="Gene3D" id="1.20.1640.10">
    <property type="entry name" value="Multidrug efflux transporter AcrB transmembrane domain"/>
    <property type="match status" value="2"/>
</dbReference>
<feature type="region of interest" description="Disordered" evidence="8">
    <location>
        <begin position="971"/>
        <end position="990"/>
    </location>
</feature>
<dbReference type="GO" id="GO:0005886">
    <property type="term" value="C:plasma membrane"/>
    <property type="evidence" value="ECO:0007669"/>
    <property type="project" value="UniProtKB-SubCell"/>
</dbReference>
<dbReference type="InterPro" id="IPR003392">
    <property type="entry name" value="PTHD_SSD"/>
</dbReference>
<dbReference type="EnsemblMetazoa" id="OVOC41.1">
    <property type="protein sequence ID" value="OVOC41.1"/>
    <property type="gene ID" value="WBGene00236850"/>
</dbReference>
<feature type="transmembrane region" description="Helical" evidence="9">
    <location>
        <begin position="406"/>
        <end position="430"/>
    </location>
</feature>
<dbReference type="InterPro" id="IPR000731">
    <property type="entry name" value="SSD"/>
</dbReference>
<dbReference type="SUPFAM" id="SSF82866">
    <property type="entry name" value="Multidrug efflux transporter AcrB transmembrane domain"/>
    <property type="match status" value="2"/>
</dbReference>
<evidence type="ECO:0000256" key="7">
    <source>
        <dbReference type="ARBA" id="ARBA00023180"/>
    </source>
</evidence>
<dbReference type="PROSITE" id="PS50156">
    <property type="entry name" value="SSD"/>
    <property type="match status" value="1"/>
</dbReference>
<feature type="transmembrane region" description="Helical" evidence="9">
    <location>
        <begin position="909"/>
        <end position="931"/>
    </location>
</feature>
<dbReference type="InterPro" id="IPR051697">
    <property type="entry name" value="Patched_domain-protein"/>
</dbReference>
<keyword evidence="3" id="KW-1003">Cell membrane</keyword>
<dbReference type="GO" id="GO:0018996">
    <property type="term" value="P:molting cycle, collagen and cuticulin-based cuticle"/>
    <property type="evidence" value="ECO:0007669"/>
    <property type="project" value="TreeGrafter"/>
</dbReference>
<protein>
    <submittedName>
        <fullName evidence="11">SSD domain-containing protein</fullName>
    </submittedName>
</protein>
<feature type="transmembrane region" description="Helical" evidence="9">
    <location>
        <begin position="821"/>
        <end position="842"/>
    </location>
</feature>
<evidence type="ECO:0000313" key="12">
    <source>
        <dbReference type="Proteomes" id="UP000024404"/>
    </source>
</evidence>
<comment type="subcellular location">
    <subcellularLocation>
        <location evidence="1">Cell membrane</location>
        <topology evidence="1">Multi-pass membrane protein</topology>
    </subcellularLocation>
</comment>
<feature type="transmembrane region" description="Helical" evidence="9">
    <location>
        <begin position="876"/>
        <end position="897"/>
    </location>
</feature>
<dbReference type="PANTHER" id="PTHR10796">
    <property type="entry name" value="PATCHED-RELATED"/>
    <property type="match status" value="1"/>
</dbReference>
<keyword evidence="4 9" id="KW-0812">Transmembrane</keyword>
<dbReference type="Pfam" id="PF02355">
    <property type="entry name" value="SecD_SecF_C"/>
    <property type="match status" value="1"/>
</dbReference>
<feature type="transmembrane region" description="Helical" evidence="9">
    <location>
        <begin position="82"/>
        <end position="101"/>
    </location>
</feature>
<sequence>MSNLLTSPSTSQQLSSSCKVDLAENNNDNECSETYEEVPLSTSNPVTTNNRTKASELLAFCQQITLRRIFRLIGYSIGSYPFAYVIAAIIMSIMSFGIYYLKLEDRVRDGYTPTTAPSRHEADLLRQFTNSFGDPTLTTVILQARDGGSMHRLEYLKEVVRLHRYLLNNFTVEVPSTGERIAYKDLCGLSCNANIVIEYFYNALMEEYEKEKLGKIRSETTNLTYPIAKIFGFDIHLERNFYGVRLQSYTNKPNRNSTHKDQITIPEETVMQAITNIEFIQVIFMIFQGQVSNPSMERKLNAWEVALYKYATEIYNNEPIKILVIGSEIVNQELIKDSERMAPYFVAGFLAMFLVVAISLIGSALILGVIHPAKLIVAFGIIACPILAITVTFGLFALAQLRTNTIMLIMPFLVMGIGVNGAFMVIHSWLRSAGECSVAHRLGFVLEEAGPSVTISTFTNVITFGIGALTPTPEIALFCFETAIALAFAYIFTLVLLCPLLYLATVLERMKKKNSGFPMIMNGLNFILKCYCRLITSKLFGFLAVIGILVYWFFGFIGALTIETRLDVEKLLPKNSPLQEANAIVSNKIWTEYYPVMVLINSPLDIQNEDIVKRFDAMVNEFEALEKCRGKEFTLLWLRDYRTYWSEAELYDFDYFADDISTTTALTILDQQTEYEKQIIDYSKLNDFLFSPLYSHWKNFLKLGNDSDIPVESFGFLVTYQNLTSWKERIELMQKWRHIANAYKDLNASVWESNSFFVDQMLSLKTLAWQTCIWTLVCMTIVCGLFIQNPFSVIIASLTIASISFGVIGFLSWWHLDLDPATLCAILMCIGMSVDFTAHVSYHYQLGEKKTIKGTRIMKSRLENNKARLEYTLKSVAWPTLQGGISTVACIVPLAFLENYIPLVFVKTISLVVIWGLFHGLVLLPTFLSLIPHSLLEFNCYRAIFGKNLFSTTDPINSTYGSNRAVSIGNGADGSNDSRTKEDKIIHDKDDRNMNTTELRRLKLW</sequence>
<evidence type="ECO:0000259" key="10">
    <source>
        <dbReference type="PROSITE" id="PS50156"/>
    </source>
</evidence>
<evidence type="ECO:0000256" key="6">
    <source>
        <dbReference type="ARBA" id="ARBA00023136"/>
    </source>
</evidence>
<keyword evidence="7" id="KW-0325">Glycoprotein</keyword>
<feature type="transmembrane region" description="Helical" evidence="9">
    <location>
        <begin position="793"/>
        <end position="814"/>
    </location>
</feature>
<dbReference type="OMA" id="FCFETAI"/>
<organism evidence="11 12">
    <name type="scientific">Onchocerca volvulus</name>
    <dbReference type="NCBI Taxonomy" id="6282"/>
    <lineage>
        <taxon>Eukaryota</taxon>
        <taxon>Metazoa</taxon>
        <taxon>Ecdysozoa</taxon>
        <taxon>Nematoda</taxon>
        <taxon>Chromadorea</taxon>
        <taxon>Rhabditida</taxon>
        <taxon>Spirurina</taxon>
        <taxon>Spiruromorpha</taxon>
        <taxon>Filarioidea</taxon>
        <taxon>Onchocercidae</taxon>
        <taxon>Onchocerca</taxon>
    </lineage>
</organism>
<feature type="transmembrane region" description="Helical" evidence="9">
    <location>
        <begin position="344"/>
        <end position="370"/>
    </location>
</feature>
<dbReference type="GO" id="GO:0006897">
    <property type="term" value="P:endocytosis"/>
    <property type="evidence" value="ECO:0007669"/>
    <property type="project" value="TreeGrafter"/>
</dbReference>
<dbReference type="AlphaFoldDB" id="A0A8R1XT12"/>